<keyword evidence="1" id="KW-0378">Hydrolase</keyword>
<dbReference type="Pfam" id="PF04203">
    <property type="entry name" value="Sortase"/>
    <property type="match status" value="1"/>
</dbReference>
<name>A0A9D9EAF1_9LACO</name>
<dbReference type="Gene3D" id="2.40.260.10">
    <property type="entry name" value="Sortase"/>
    <property type="match status" value="1"/>
</dbReference>
<proteinExistence type="predicted"/>
<gene>
    <name evidence="3" type="ORF">IAA89_04400</name>
</gene>
<feature type="active site" description="Proton donor/acceptor" evidence="2">
    <location>
        <position position="11"/>
    </location>
</feature>
<evidence type="ECO:0000256" key="2">
    <source>
        <dbReference type="PIRSR" id="PIRSR605754-1"/>
    </source>
</evidence>
<dbReference type="InterPro" id="IPR005754">
    <property type="entry name" value="Sortase"/>
</dbReference>
<dbReference type="EMBL" id="JADIMP010000069">
    <property type="protein sequence ID" value="MBO8441654.1"/>
    <property type="molecule type" value="Genomic_DNA"/>
</dbReference>
<reference evidence="3" key="1">
    <citation type="submission" date="2020-10" db="EMBL/GenBank/DDBJ databases">
        <authorList>
            <person name="Gilroy R."/>
        </authorList>
    </citation>
    <scope>NUCLEOTIDE SEQUENCE</scope>
    <source>
        <strain evidence="3">C6-149</strain>
    </source>
</reference>
<reference evidence="3" key="2">
    <citation type="journal article" date="2021" name="PeerJ">
        <title>Extensive microbial diversity within the chicken gut microbiome revealed by metagenomics and culture.</title>
        <authorList>
            <person name="Gilroy R."/>
            <person name="Ravi A."/>
            <person name="Getino M."/>
            <person name="Pursley I."/>
            <person name="Horton D.L."/>
            <person name="Alikhan N.F."/>
            <person name="Baker D."/>
            <person name="Gharbi K."/>
            <person name="Hall N."/>
            <person name="Watson M."/>
            <person name="Adriaenssens E.M."/>
            <person name="Foster-Nyarko E."/>
            <person name="Jarju S."/>
            <person name="Secka A."/>
            <person name="Antonio M."/>
            <person name="Oren A."/>
            <person name="Chaudhuri R.R."/>
            <person name="La Ragione R."/>
            <person name="Hildebrand F."/>
            <person name="Pallen M.J."/>
        </authorList>
    </citation>
    <scope>NUCLEOTIDE SEQUENCE</scope>
    <source>
        <strain evidence="3">C6-149</strain>
    </source>
</reference>
<sequence length="111" mass="12677">MGKGNYIIAAHNVRYSKTALFSPIYHNVDVGNQVNVTDFNTNYTYQIIAKKVTSPQDYSALSPTKQATLTLITCDRTNKKREIYTGKLVKTVPFNQLSQHTKNYLAQKFER</sequence>
<comment type="caution">
    <text evidence="3">The sequence shown here is derived from an EMBL/GenBank/DDBJ whole genome shotgun (WGS) entry which is preliminary data.</text>
</comment>
<evidence type="ECO:0000256" key="1">
    <source>
        <dbReference type="ARBA" id="ARBA00022801"/>
    </source>
</evidence>
<dbReference type="InterPro" id="IPR023365">
    <property type="entry name" value="Sortase_dom-sf"/>
</dbReference>
<protein>
    <submittedName>
        <fullName evidence="3">Sortase</fullName>
    </submittedName>
</protein>
<dbReference type="GO" id="GO:0016787">
    <property type="term" value="F:hydrolase activity"/>
    <property type="evidence" value="ECO:0007669"/>
    <property type="project" value="UniProtKB-KW"/>
</dbReference>
<accession>A0A9D9EAF1</accession>
<dbReference type="Proteomes" id="UP000823614">
    <property type="component" value="Unassembled WGS sequence"/>
</dbReference>
<evidence type="ECO:0000313" key="3">
    <source>
        <dbReference type="EMBL" id="MBO8441654.1"/>
    </source>
</evidence>
<feature type="active site" description="Acyl-thioester intermediate" evidence="2">
    <location>
        <position position="74"/>
    </location>
</feature>
<evidence type="ECO:0000313" key="4">
    <source>
        <dbReference type="Proteomes" id="UP000823614"/>
    </source>
</evidence>
<dbReference type="SUPFAM" id="SSF63817">
    <property type="entry name" value="Sortase"/>
    <property type="match status" value="1"/>
</dbReference>
<organism evidence="3 4">
    <name type="scientific">Candidatus Gallilactobacillus intestinavium</name>
    <dbReference type="NCBI Taxonomy" id="2840838"/>
    <lineage>
        <taxon>Bacteria</taxon>
        <taxon>Bacillati</taxon>
        <taxon>Bacillota</taxon>
        <taxon>Bacilli</taxon>
        <taxon>Lactobacillales</taxon>
        <taxon>Lactobacillaceae</taxon>
        <taxon>Lactobacillaceae incertae sedis</taxon>
        <taxon>Candidatus Gallilactobacillus</taxon>
    </lineage>
</organism>
<dbReference type="AlphaFoldDB" id="A0A9D9EAF1"/>